<dbReference type="Proteomes" id="UP000325827">
    <property type="component" value="Unassembled WGS sequence"/>
</dbReference>
<organism evidence="1 2">
    <name type="scientific">Microbacterium rhizomatis</name>
    <dbReference type="NCBI Taxonomy" id="1631477"/>
    <lineage>
        <taxon>Bacteria</taxon>
        <taxon>Bacillati</taxon>
        <taxon>Actinomycetota</taxon>
        <taxon>Actinomycetes</taxon>
        <taxon>Micrococcales</taxon>
        <taxon>Microbacteriaceae</taxon>
        <taxon>Microbacterium</taxon>
    </lineage>
</organism>
<name>A0A5J5J677_9MICO</name>
<keyword evidence="2" id="KW-1185">Reference proteome</keyword>
<dbReference type="OrthoDB" id="3536267at2"/>
<reference evidence="2" key="1">
    <citation type="submission" date="2019-09" db="EMBL/GenBank/DDBJ databases">
        <title>Mumia zhuanghuii sp. nov. isolated from the intestinal contents of plateau pika (Ochotona curzoniae) in the Qinghai-Tibet plateau of China.</title>
        <authorList>
            <person name="Tian Z."/>
        </authorList>
    </citation>
    <scope>NUCLEOTIDE SEQUENCE [LARGE SCALE GENOMIC DNA]</scope>
    <source>
        <strain evidence="2">JCM 30598</strain>
    </source>
</reference>
<dbReference type="AlphaFoldDB" id="A0A5J5J677"/>
<sequence>MSAHREATPGRVVLYTLTAQDAAAIGELDPHTNQHRVGDVLPMLIVRVWSVGVNGQVFLDGPRTLWVTSRPEGDGPGTWAWPGRV</sequence>
<dbReference type="EMBL" id="VYSA01000001">
    <property type="protein sequence ID" value="KAA9111562.1"/>
    <property type="molecule type" value="Genomic_DNA"/>
</dbReference>
<gene>
    <name evidence="1" type="ORF">F6B43_00220</name>
</gene>
<proteinExistence type="predicted"/>
<evidence type="ECO:0000313" key="2">
    <source>
        <dbReference type="Proteomes" id="UP000325827"/>
    </source>
</evidence>
<accession>A0A5J5J677</accession>
<evidence type="ECO:0000313" key="1">
    <source>
        <dbReference type="EMBL" id="KAA9111562.1"/>
    </source>
</evidence>
<protein>
    <submittedName>
        <fullName evidence="1">Uncharacterized protein</fullName>
    </submittedName>
</protein>
<comment type="caution">
    <text evidence="1">The sequence shown here is derived from an EMBL/GenBank/DDBJ whole genome shotgun (WGS) entry which is preliminary data.</text>
</comment>